<protein>
    <recommendedName>
        <fullName evidence="6">HOOK N-terminal domain-containing protein</fullName>
    </recommendedName>
</protein>
<accession>A0A8S1EED0</accession>
<dbReference type="PANTHER" id="PTHR18947">
    <property type="entry name" value="HOOK PROTEINS"/>
    <property type="match status" value="1"/>
</dbReference>
<feature type="compositionally biased region" description="Polar residues" evidence="5">
    <location>
        <begin position="1358"/>
        <end position="1388"/>
    </location>
</feature>
<keyword evidence="3 4" id="KW-0175">Coiled coil</keyword>
<dbReference type="SUPFAM" id="SSF116907">
    <property type="entry name" value="Hook domain"/>
    <property type="match status" value="1"/>
</dbReference>
<evidence type="ECO:0000313" key="7">
    <source>
        <dbReference type="EMBL" id="CAB3399124.1"/>
    </source>
</evidence>
<keyword evidence="2" id="KW-0963">Cytoplasm</keyword>
<organism evidence="7 8">
    <name type="scientific">Caenorhabditis bovis</name>
    <dbReference type="NCBI Taxonomy" id="2654633"/>
    <lineage>
        <taxon>Eukaryota</taxon>
        <taxon>Metazoa</taxon>
        <taxon>Ecdysozoa</taxon>
        <taxon>Nematoda</taxon>
        <taxon>Chromadorea</taxon>
        <taxon>Rhabditida</taxon>
        <taxon>Rhabditina</taxon>
        <taxon>Rhabditomorpha</taxon>
        <taxon>Rhabditoidea</taxon>
        <taxon>Rhabditidae</taxon>
        <taxon>Peloderinae</taxon>
        <taxon>Caenorhabditis</taxon>
    </lineage>
</organism>
<dbReference type="InterPro" id="IPR036872">
    <property type="entry name" value="CH_dom_sf"/>
</dbReference>
<dbReference type="Gene3D" id="1.10.418.10">
    <property type="entry name" value="Calponin-like domain"/>
    <property type="match status" value="1"/>
</dbReference>
<evidence type="ECO:0000259" key="6">
    <source>
        <dbReference type="Pfam" id="PF19047"/>
    </source>
</evidence>
<dbReference type="Gene3D" id="1.10.287.1490">
    <property type="match status" value="1"/>
</dbReference>
<keyword evidence="8" id="KW-1185">Reference proteome</keyword>
<comment type="subcellular location">
    <subcellularLocation>
        <location evidence="1">Cytoplasm</location>
    </subcellularLocation>
</comment>
<dbReference type="GO" id="GO:0005737">
    <property type="term" value="C:cytoplasm"/>
    <property type="evidence" value="ECO:0007669"/>
    <property type="project" value="UniProtKB-SubCell"/>
</dbReference>
<name>A0A8S1EED0_9PELO</name>
<feature type="compositionally biased region" description="Basic and acidic residues" evidence="5">
    <location>
        <begin position="928"/>
        <end position="940"/>
    </location>
</feature>
<dbReference type="PANTHER" id="PTHR18947:SF28">
    <property type="entry name" value="GIRDIN, ISOFORM A"/>
    <property type="match status" value="1"/>
</dbReference>
<dbReference type="GO" id="GO:0031122">
    <property type="term" value="P:cytoplasmic microtubule organization"/>
    <property type="evidence" value="ECO:0007669"/>
    <property type="project" value="TreeGrafter"/>
</dbReference>
<evidence type="ECO:0000256" key="2">
    <source>
        <dbReference type="ARBA" id="ARBA00022490"/>
    </source>
</evidence>
<dbReference type="Proteomes" id="UP000494206">
    <property type="component" value="Unassembled WGS sequence"/>
</dbReference>
<reference evidence="7 8" key="1">
    <citation type="submission" date="2020-04" db="EMBL/GenBank/DDBJ databases">
        <authorList>
            <person name="Laetsch R D."/>
            <person name="Stevens L."/>
            <person name="Kumar S."/>
            <person name="Blaxter L. M."/>
        </authorList>
    </citation>
    <scope>NUCLEOTIDE SEQUENCE [LARGE SCALE GENOMIC DNA]</scope>
</reference>
<evidence type="ECO:0000256" key="3">
    <source>
        <dbReference type="ARBA" id="ARBA00023054"/>
    </source>
</evidence>
<feature type="region of interest" description="Disordered" evidence="5">
    <location>
        <begin position="928"/>
        <end position="958"/>
    </location>
</feature>
<comment type="caution">
    <text evidence="7">The sequence shown here is derived from an EMBL/GenBank/DDBJ whole genome shotgun (WGS) entry which is preliminary data.</text>
</comment>
<feature type="coiled-coil region" evidence="4">
    <location>
        <begin position="244"/>
        <end position="695"/>
    </location>
</feature>
<dbReference type="InterPro" id="IPR043936">
    <property type="entry name" value="HOOK_N"/>
</dbReference>
<feature type="coiled-coil region" evidence="4">
    <location>
        <begin position="767"/>
        <end position="906"/>
    </location>
</feature>
<dbReference type="OrthoDB" id="10254988at2759"/>
<dbReference type="GO" id="GO:0005813">
    <property type="term" value="C:centrosome"/>
    <property type="evidence" value="ECO:0007669"/>
    <property type="project" value="TreeGrafter"/>
</dbReference>
<evidence type="ECO:0000256" key="1">
    <source>
        <dbReference type="ARBA" id="ARBA00004496"/>
    </source>
</evidence>
<feature type="region of interest" description="Disordered" evidence="5">
    <location>
        <begin position="1145"/>
        <end position="1181"/>
    </location>
</feature>
<evidence type="ECO:0000256" key="5">
    <source>
        <dbReference type="SAM" id="MobiDB-lite"/>
    </source>
</evidence>
<feature type="compositionally biased region" description="Polar residues" evidence="5">
    <location>
        <begin position="1153"/>
        <end position="1166"/>
    </location>
</feature>
<feature type="coiled-coil region" evidence="4">
    <location>
        <begin position="980"/>
        <end position="1132"/>
    </location>
</feature>
<evidence type="ECO:0000256" key="4">
    <source>
        <dbReference type="SAM" id="Coils"/>
    </source>
</evidence>
<dbReference type="GO" id="GO:0030705">
    <property type="term" value="P:cytoskeleton-dependent intracellular transport"/>
    <property type="evidence" value="ECO:0007669"/>
    <property type="project" value="InterPro"/>
</dbReference>
<dbReference type="Pfam" id="PF19047">
    <property type="entry name" value="HOOK_N"/>
    <property type="match status" value="1"/>
</dbReference>
<feature type="region of interest" description="Disordered" evidence="5">
    <location>
        <begin position="1287"/>
        <end position="1309"/>
    </location>
</feature>
<proteinExistence type="predicted"/>
<dbReference type="GO" id="GO:0008017">
    <property type="term" value="F:microtubule binding"/>
    <property type="evidence" value="ECO:0007669"/>
    <property type="project" value="TreeGrafter"/>
</dbReference>
<dbReference type="EMBL" id="CADEPM010000001">
    <property type="protein sequence ID" value="CAB3399124.1"/>
    <property type="molecule type" value="Genomic_DNA"/>
</dbReference>
<evidence type="ECO:0000313" key="8">
    <source>
        <dbReference type="Proteomes" id="UP000494206"/>
    </source>
</evidence>
<gene>
    <name evidence="7" type="ORF">CBOVIS_LOCUS2299</name>
</gene>
<feature type="domain" description="HOOK N-terminal" evidence="6">
    <location>
        <begin position="43"/>
        <end position="166"/>
    </location>
</feature>
<sequence>MSDDLFWRYPLPFWLRDCALGDPPLIEETEWRIATQRQVPFKFQELCDGVLMSVLLRFIDPSTEIFIDQNVDNERDSAFKQKQLRVFFNAISRFYKVRMQQIIVLSTPDFSLIARSVSPDESIEEVNKLILLLLGCAIQSDKKRDFVDRITKFDRNIQIGLASYIQQLTEGDSVVISSIRSEIVFRHLDQVMKDRDMQVEISSIDHDSDEGSSITTSSSLNGEIKHYDRSTSPNSFQRQSAIELAHVKQEMRRLRKAAEDRDEENQNLMKDLESKMSKITHLENERLELLKKARQVRNLQDDIQVAQHEIERLKSLEGVDKQLRETKDQNELLQMKYEVIESKCKTLEDTIEELDRKIENLQIENMRLNDVVKEFERSKTCFRDLESEIEKKNSEINELNEEKYRMERELKEREERISQLESNSPSFTPRHIGSLADQLDDAEKEEMDRLRAENRKLRAQTEGAVPENFELDKLRSKLAAQEVLLAETRLESQKMKVEREQIDGTLDRVSIELEQATIKVEDMRAERDEAIRGLHEARRKFAQFQTEFGKKIEEKTEFKIRDLEFELKESRRKLNQAEEDRLESDHHLERLRDEQRKLRFEVDEMSEEKSQMVSALAHAERARKNAETERNALREKNEKIEDELEELRLRLLNVDNSAKRLEDREKLIVEQQNRLGDLESENKTVQRQLEFELKKTQRLREDLVMEKSKGAELIGRLRSLCAAVAMNGGKMDTSEMGDTELVSTIDDIIMNALSNAKRESDALRLQQHQQIAELADLKTDIEKLRRTERVSLLESDDRVRELNQENVNMKEQVFILQEKIRELNVEISAKQNEIQLARSNIEELNRNATATSVNNTEVARLQVSLRNAQLQEELVKQENTELRKQLDFAEKNAAKTKTDLNVLESMHKALLSDHSRLQQLHNLLSRDYEDTKNESSEMRAKLRAHQHSSPVTSHHSRELEELRTQLALEKSARDKQLRAYADLQNEHGLVRRQVDHLRTENENLARNRDTLSQELRKNRNNDITKRYNGLLEDLNRQLQSKELEIAKMNHKIDALTQLNQTYNEENRNLSRQLEILLAQNKELLNRALNDKDQYHSEMKDFQEQLTALRRHKEKLEDKIMDQYRTMENKKTQERKQPLVKRAAKALISRRRASSQGGSTTEDSSAYSADEGASPPLGNNKLKPEISAPIALLSSIPESCPLHGKLRDITPQFAEEARMKSLSLRLPTMRRRAPLFRDDTNRGAYNNPNVREVHDNLLATCSSSEDHDCNSLRYESINVPREILQTFSSPLRQRGDPIGGSVRLPSTHIPRILHSQTYDNFKDLPEKQLKSLPPRAPIRNSSATSSLRLRPPPPPYPSKNHNQSLPVYSIHNCDTSTSPPLFQPRSASTPKPDDSLTLMNDSILDRSVVPEGEKRSFVREKDERTDKALSYYENVQGPSTSNSEGKVNESTVWYEYGCV</sequence>
<feature type="region of interest" description="Disordered" evidence="5">
    <location>
        <begin position="1326"/>
        <end position="1397"/>
    </location>
</feature>
<dbReference type="GO" id="GO:0051959">
    <property type="term" value="F:dynein light intermediate chain binding"/>
    <property type="evidence" value="ECO:0007669"/>
    <property type="project" value="TreeGrafter"/>
</dbReference>